<feature type="domain" description="BTB" evidence="2">
    <location>
        <begin position="60"/>
        <end position="121"/>
    </location>
</feature>
<dbReference type="SMART" id="SM00225">
    <property type="entry name" value="BTB"/>
    <property type="match status" value="1"/>
</dbReference>
<evidence type="ECO:0000256" key="1">
    <source>
        <dbReference type="SAM" id="MobiDB-lite"/>
    </source>
</evidence>
<accession>A0A6J8EGZ6</accession>
<dbReference type="EMBL" id="CACVKT020008964">
    <property type="protein sequence ID" value="CAC5418962.1"/>
    <property type="molecule type" value="Genomic_DNA"/>
</dbReference>
<proteinExistence type="predicted"/>
<dbReference type="InterPro" id="IPR011333">
    <property type="entry name" value="SKP1/BTB/POZ_sf"/>
</dbReference>
<evidence type="ECO:0000259" key="2">
    <source>
        <dbReference type="PROSITE" id="PS50097"/>
    </source>
</evidence>
<feature type="region of interest" description="Disordered" evidence="1">
    <location>
        <begin position="1"/>
        <end position="41"/>
    </location>
</feature>
<dbReference type="PANTHER" id="PTHR22744">
    <property type="entry name" value="HELIX LOOP HELIX PROTEIN 21-RELATED"/>
    <property type="match status" value="1"/>
</dbReference>
<dbReference type="Proteomes" id="UP000507470">
    <property type="component" value="Unassembled WGS sequence"/>
</dbReference>
<feature type="compositionally biased region" description="Basic and acidic residues" evidence="1">
    <location>
        <begin position="14"/>
        <end position="33"/>
    </location>
</feature>
<dbReference type="InterPro" id="IPR000210">
    <property type="entry name" value="BTB/POZ_dom"/>
</dbReference>
<dbReference type="Gene3D" id="3.30.710.10">
    <property type="entry name" value="Potassium Channel Kv1.1, Chain A"/>
    <property type="match status" value="1"/>
</dbReference>
<dbReference type="PANTHER" id="PTHR22744:SF17">
    <property type="entry name" value="BTB DOMAIN-CONTAINING PROTEIN"/>
    <property type="match status" value="1"/>
</dbReference>
<reference evidence="3 4" key="1">
    <citation type="submission" date="2020-06" db="EMBL/GenBank/DDBJ databases">
        <authorList>
            <person name="Li R."/>
            <person name="Bekaert M."/>
        </authorList>
    </citation>
    <scope>NUCLEOTIDE SEQUENCE [LARGE SCALE GENOMIC DNA]</scope>
    <source>
        <strain evidence="4">wild</strain>
    </source>
</reference>
<evidence type="ECO:0000313" key="3">
    <source>
        <dbReference type="EMBL" id="CAC5418962.1"/>
    </source>
</evidence>
<dbReference type="PROSITE" id="PS50097">
    <property type="entry name" value="BTB"/>
    <property type="match status" value="1"/>
</dbReference>
<dbReference type="Pfam" id="PF00651">
    <property type="entry name" value="BTB"/>
    <property type="match status" value="1"/>
</dbReference>
<keyword evidence="4" id="KW-1185">Reference proteome</keyword>
<protein>
    <recommendedName>
        <fullName evidence="2">BTB domain-containing protein</fullName>
    </recommendedName>
</protein>
<gene>
    <name evidence="3" type="ORF">MCOR_51354</name>
</gene>
<dbReference type="OrthoDB" id="437903at2759"/>
<name>A0A6J8EGZ6_MYTCO</name>
<dbReference type="AlphaFoldDB" id="A0A6J8EGZ6"/>
<dbReference type="SUPFAM" id="SSF54695">
    <property type="entry name" value="POZ domain"/>
    <property type="match status" value="1"/>
</dbReference>
<organism evidence="3 4">
    <name type="scientific">Mytilus coruscus</name>
    <name type="common">Sea mussel</name>
    <dbReference type="NCBI Taxonomy" id="42192"/>
    <lineage>
        <taxon>Eukaryota</taxon>
        <taxon>Metazoa</taxon>
        <taxon>Spiralia</taxon>
        <taxon>Lophotrochozoa</taxon>
        <taxon>Mollusca</taxon>
        <taxon>Bivalvia</taxon>
        <taxon>Autobranchia</taxon>
        <taxon>Pteriomorphia</taxon>
        <taxon>Mytilida</taxon>
        <taxon>Mytiloidea</taxon>
        <taxon>Mytilidae</taxon>
        <taxon>Mytilinae</taxon>
        <taxon>Mytilus</taxon>
    </lineage>
</organism>
<sequence length="275" mass="31711">MEQPNQSRRLCTRTAKESISKEKRPDNGSRNEAEGLTDSEEDLQELTNYEKNLASPFNEQNIALVFSQSKLYIQKEHLITVSPVFEAMFSPKFLEGSLTEIPLPDKKLSHFVYFLRYLFPGFDDKITEDTVHDMLPLADEYQTDDLKKRIEKFLVKDLSSNSSYSFSSEQIIEKILEAERYKLNGYLNACIDVASRKKIKSLTKSPKFEEISQNTKLKISLKRCEDIDDMYTSVVKVDPKNTSYAGKKQHNRGAPLEYEVGLQDVGEFLKPYMTE</sequence>
<evidence type="ECO:0000313" key="4">
    <source>
        <dbReference type="Proteomes" id="UP000507470"/>
    </source>
</evidence>